<dbReference type="GO" id="GO:0006303">
    <property type="term" value="P:double-strand break repair via nonhomologous end joining"/>
    <property type="evidence" value="ECO:0007669"/>
    <property type="project" value="TreeGrafter"/>
</dbReference>
<dbReference type="GO" id="GO:0000793">
    <property type="term" value="C:condensed chromosome"/>
    <property type="evidence" value="ECO:0007669"/>
    <property type="project" value="TreeGrafter"/>
</dbReference>
<dbReference type="GO" id="GO:0003690">
    <property type="term" value="F:double-stranded DNA binding"/>
    <property type="evidence" value="ECO:0007669"/>
    <property type="project" value="TreeGrafter"/>
</dbReference>
<dbReference type="Gene3D" id="1.10.10.10">
    <property type="entry name" value="Winged helix-like DNA-binding domain superfamily/Winged helix DNA-binding domain"/>
    <property type="match status" value="1"/>
</dbReference>
<reference evidence="1" key="1">
    <citation type="submission" date="2013-07" db="EMBL/GenBank/DDBJ databases">
        <title>Midgut Transcriptome Profiling of Anoplphora glabripennis, a Lignocellulose Degrading, Wood-Boring Cerambycid.</title>
        <authorList>
            <person name="Scully E.D."/>
            <person name="Hoover K."/>
            <person name="Carlson J.E."/>
            <person name="Tien M."/>
            <person name="Geib S.M."/>
        </authorList>
    </citation>
    <scope>NUCLEOTIDE SEQUENCE</scope>
</reference>
<proteinExistence type="predicted"/>
<dbReference type="GO" id="GO:0042800">
    <property type="term" value="F:histone H3K4 methyltransferase activity"/>
    <property type="evidence" value="ECO:0007669"/>
    <property type="project" value="TreeGrafter"/>
</dbReference>
<protein>
    <submittedName>
        <fullName evidence="1">Mariner Mos1 transposase</fullName>
    </submittedName>
</protein>
<dbReference type="GO" id="GO:0046975">
    <property type="term" value="F:histone H3K36 methyltransferase activity"/>
    <property type="evidence" value="ECO:0007669"/>
    <property type="project" value="TreeGrafter"/>
</dbReference>
<dbReference type="PANTHER" id="PTHR46060">
    <property type="entry name" value="MARINER MOS1 TRANSPOSASE-LIKE PROTEIN"/>
    <property type="match status" value="1"/>
</dbReference>
<dbReference type="GO" id="GO:0044547">
    <property type="term" value="F:DNA topoisomerase binding"/>
    <property type="evidence" value="ECO:0007669"/>
    <property type="project" value="TreeGrafter"/>
</dbReference>
<dbReference type="GO" id="GO:0000014">
    <property type="term" value="F:single-stranded DNA endodeoxyribonuclease activity"/>
    <property type="evidence" value="ECO:0007669"/>
    <property type="project" value="TreeGrafter"/>
</dbReference>
<dbReference type="InterPro" id="IPR036388">
    <property type="entry name" value="WH-like_DNA-bd_sf"/>
</dbReference>
<organism evidence="1">
    <name type="scientific">Anoplophora glabripennis</name>
    <name type="common">Asian longhorn beetle</name>
    <name type="synonym">Anoplophora nobilis</name>
    <dbReference type="NCBI Taxonomy" id="217634"/>
    <lineage>
        <taxon>Eukaryota</taxon>
        <taxon>Metazoa</taxon>
        <taxon>Ecdysozoa</taxon>
        <taxon>Arthropoda</taxon>
        <taxon>Hexapoda</taxon>
        <taxon>Insecta</taxon>
        <taxon>Pterygota</taxon>
        <taxon>Neoptera</taxon>
        <taxon>Endopterygota</taxon>
        <taxon>Coleoptera</taxon>
        <taxon>Polyphaga</taxon>
        <taxon>Cucujiformia</taxon>
        <taxon>Chrysomeloidea</taxon>
        <taxon>Cerambycidae</taxon>
        <taxon>Lamiinae</taxon>
        <taxon>Lamiini</taxon>
        <taxon>Anoplophora</taxon>
    </lineage>
</organism>
<dbReference type="GO" id="GO:0044774">
    <property type="term" value="P:mitotic DNA integrity checkpoint signaling"/>
    <property type="evidence" value="ECO:0007669"/>
    <property type="project" value="TreeGrafter"/>
</dbReference>
<dbReference type="GO" id="GO:0035861">
    <property type="term" value="C:site of double-strand break"/>
    <property type="evidence" value="ECO:0007669"/>
    <property type="project" value="TreeGrafter"/>
</dbReference>
<dbReference type="GO" id="GO:0003697">
    <property type="term" value="F:single-stranded DNA binding"/>
    <property type="evidence" value="ECO:0007669"/>
    <property type="project" value="TreeGrafter"/>
</dbReference>
<evidence type="ECO:0000313" key="1">
    <source>
        <dbReference type="EMBL" id="JAB60934.1"/>
    </source>
</evidence>
<name>V5GAA2_ANOGL</name>
<dbReference type="GO" id="GO:0005634">
    <property type="term" value="C:nucleus"/>
    <property type="evidence" value="ECO:0007669"/>
    <property type="project" value="TreeGrafter"/>
</dbReference>
<dbReference type="PANTHER" id="PTHR46060:SF2">
    <property type="entry name" value="HISTONE-LYSINE N-METHYLTRANSFERASE SETMAR"/>
    <property type="match status" value="1"/>
</dbReference>
<dbReference type="GO" id="GO:0015074">
    <property type="term" value="P:DNA integration"/>
    <property type="evidence" value="ECO:0007669"/>
    <property type="project" value="TreeGrafter"/>
</dbReference>
<dbReference type="GO" id="GO:0000729">
    <property type="term" value="P:DNA double-strand break processing"/>
    <property type="evidence" value="ECO:0007669"/>
    <property type="project" value="TreeGrafter"/>
</dbReference>
<dbReference type="InterPro" id="IPR052709">
    <property type="entry name" value="Transposase-MT_Hybrid"/>
</dbReference>
<gene>
    <name evidence="1" type="primary">MOS1T</name>
</gene>
<dbReference type="GO" id="GO:0031297">
    <property type="term" value="P:replication fork processing"/>
    <property type="evidence" value="ECO:0007669"/>
    <property type="project" value="TreeGrafter"/>
</dbReference>
<accession>V5GAA2</accession>
<dbReference type="EMBL" id="GALX01007532">
    <property type="protein sequence ID" value="JAB60934.1"/>
    <property type="molecule type" value="Transcribed_RNA"/>
</dbReference>
<sequence length="149" mass="17730">RLLQEAYGEHGPSQDTFEPCFRHFQSGDFNVADKERGKLPKIYEDVELQALLDEDDSQTQKQLVEQLGVSQQADANRLQEIRKIQKTGRWVPHEFNIERGNTKSFFFMTMLYHIWQNRFVTHWKHSAGKFYPMRHTHQTWLLPITTCLH</sequence>
<feature type="non-terminal residue" evidence="1">
    <location>
        <position position="1"/>
    </location>
</feature>
<dbReference type="AlphaFoldDB" id="V5GAA2"/>